<evidence type="ECO:0000313" key="5">
    <source>
        <dbReference type="Proteomes" id="UP000321947"/>
    </source>
</evidence>
<keyword evidence="1" id="KW-0732">Signal</keyword>
<comment type="caution">
    <text evidence="3">The sequence shown here is derived from an EMBL/GenBank/DDBJ whole genome shotgun (WGS) entry which is preliminary data.</text>
</comment>
<evidence type="ECO:0000313" key="4">
    <source>
        <dbReference type="Proteomes" id="UP000321393"/>
    </source>
</evidence>
<name>A0A5D3D3Y6_CUCMM</name>
<organism evidence="3 5">
    <name type="scientific">Cucumis melo var. makuwa</name>
    <name type="common">Oriental melon</name>
    <dbReference type="NCBI Taxonomy" id="1194695"/>
    <lineage>
        <taxon>Eukaryota</taxon>
        <taxon>Viridiplantae</taxon>
        <taxon>Streptophyta</taxon>
        <taxon>Embryophyta</taxon>
        <taxon>Tracheophyta</taxon>
        <taxon>Spermatophyta</taxon>
        <taxon>Magnoliopsida</taxon>
        <taxon>eudicotyledons</taxon>
        <taxon>Gunneridae</taxon>
        <taxon>Pentapetalae</taxon>
        <taxon>rosids</taxon>
        <taxon>fabids</taxon>
        <taxon>Cucurbitales</taxon>
        <taxon>Cucurbitaceae</taxon>
        <taxon>Benincaseae</taxon>
        <taxon>Cucumis</taxon>
    </lineage>
</organism>
<dbReference type="Proteomes" id="UP000321947">
    <property type="component" value="Unassembled WGS sequence"/>
</dbReference>
<reference evidence="4 5" key="1">
    <citation type="submission" date="2019-08" db="EMBL/GenBank/DDBJ databases">
        <title>Draft genome sequences of two oriental melons (Cucumis melo L. var makuwa).</title>
        <authorList>
            <person name="Kwon S.-Y."/>
        </authorList>
    </citation>
    <scope>NUCLEOTIDE SEQUENCE [LARGE SCALE GENOMIC DNA]</scope>
    <source>
        <strain evidence="5">cv. Chang Bougi</strain>
        <strain evidence="4">cv. SW 3</strain>
        <tissue evidence="3">Leaf</tissue>
    </source>
</reference>
<dbReference type="AlphaFoldDB" id="A0A5D3D3Y6"/>
<evidence type="ECO:0000313" key="2">
    <source>
        <dbReference type="EMBL" id="KAA0046715.1"/>
    </source>
</evidence>
<feature type="chain" id="PRO_5042723213" evidence="1">
    <location>
        <begin position="22"/>
        <end position="109"/>
    </location>
</feature>
<proteinExistence type="predicted"/>
<dbReference type="Proteomes" id="UP000321393">
    <property type="component" value="Unassembled WGS sequence"/>
</dbReference>
<evidence type="ECO:0000313" key="3">
    <source>
        <dbReference type="EMBL" id="TYK18251.1"/>
    </source>
</evidence>
<dbReference type="EMBL" id="SSTE01013763">
    <property type="protein sequence ID" value="KAA0046715.1"/>
    <property type="molecule type" value="Genomic_DNA"/>
</dbReference>
<protein>
    <submittedName>
        <fullName evidence="3">E3 ubiquitin-protein ligase MIEL1-like</fullName>
    </submittedName>
</protein>
<feature type="signal peptide" evidence="1">
    <location>
        <begin position="1"/>
        <end position="21"/>
    </location>
</feature>
<gene>
    <name evidence="3" type="ORF">E5676_scaffold411G001920</name>
    <name evidence="2" type="ORF">E6C27_scaffold427G00850</name>
</gene>
<sequence>MAAIRPLVSIALLALLFFSESLLTSHSLTGIPHRNILHTVAHRIVNGSVESSYQRKSNKLHTKDRRRIRPILISGSNGMHHKSAENRSRVASFEVGSMLCICIFLGLFL</sequence>
<accession>A0A5D3D3Y6</accession>
<dbReference type="EMBL" id="SSTD01007927">
    <property type="protein sequence ID" value="TYK18251.1"/>
    <property type="molecule type" value="Genomic_DNA"/>
</dbReference>
<evidence type="ECO:0000256" key="1">
    <source>
        <dbReference type="SAM" id="SignalP"/>
    </source>
</evidence>